<evidence type="ECO:0000256" key="2">
    <source>
        <dbReference type="ARBA" id="ARBA00021572"/>
    </source>
</evidence>
<dbReference type="GO" id="GO:0046677">
    <property type="term" value="P:response to antibiotic"/>
    <property type="evidence" value="ECO:0007669"/>
    <property type="project" value="UniProtKB-KW"/>
</dbReference>
<evidence type="ECO:0000313" key="6">
    <source>
        <dbReference type="Proteomes" id="UP000068164"/>
    </source>
</evidence>
<dbReference type="PROSITE" id="PS51819">
    <property type="entry name" value="VOC"/>
    <property type="match status" value="1"/>
</dbReference>
<keyword evidence="3" id="KW-0046">Antibiotic resistance</keyword>
<proteinExistence type="inferred from homology"/>
<dbReference type="Proteomes" id="UP000068164">
    <property type="component" value="Unassembled WGS sequence"/>
</dbReference>
<evidence type="ECO:0000259" key="4">
    <source>
        <dbReference type="PROSITE" id="PS51819"/>
    </source>
</evidence>
<reference evidence="5 6" key="1">
    <citation type="submission" date="2015-11" db="EMBL/GenBank/DDBJ databases">
        <title>Draft Genome Sequence of the Strain BR 10423 (Rhizobium sp.) isolated from nodules of Mimosa pudica.</title>
        <authorList>
            <person name="Barauna A.C."/>
            <person name="Zilli J.E."/>
            <person name="Simoes-Araujo J.L."/>
            <person name="Reis V.M."/>
            <person name="James E.K."/>
            <person name="Reis F.B.Jr."/>
            <person name="Rouws L.F."/>
            <person name="Passos S.R."/>
            <person name="Gois S.R."/>
        </authorList>
    </citation>
    <scope>NUCLEOTIDE SEQUENCE [LARGE SCALE GENOMIC DNA]</scope>
    <source>
        <strain evidence="5 6">BR10423</strain>
    </source>
</reference>
<evidence type="ECO:0000256" key="1">
    <source>
        <dbReference type="ARBA" id="ARBA00011051"/>
    </source>
</evidence>
<dbReference type="InterPro" id="IPR004360">
    <property type="entry name" value="Glyas_Fos-R_dOase_dom"/>
</dbReference>
<keyword evidence="6" id="KW-1185">Reference proteome</keyword>
<feature type="domain" description="VOC" evidence="4">
    <location>
        <begin position="89"/>
        <end position="211"/>
    </location>
</feature>
<dbReference type="SUPFAM" id="SSF54593">
    <property type="entry name" value="Glyoxalase/Bleomycin resistance protein/Dihydroxybiphenyl dioxygenase"/>
    <property type="match status" value="1"/>
</dbReference>
<dbReference type="CDD" id="cd08349">
    <property type="entry name" value="BLMA_like"/>
    <property type="match status" value="1"/>
</dbReference>
<dbReference type="AlphaFoldDB" id="A0A120FM86"/>
<dbReference type="RefSeq" id="WP_062370388.1">
    <property type="nucleotide sequence ID" value="NZ_LNCD01000065.1"/>
</dbReference>
<dbReference type="Gene3D" id="3.10.180.10">
    <property type="entry name" value="2,3-Dihydroxybiphenyl 1,2-Dioxygenase, domain 1"/>
    <property type="match status" value="1"/>
</dbReference>
<dbReference type="InterPro" id="IPR000335">
    <property type="entry name" value="Bleomycin-R"/>
</dbReference>
<dbReference type="InterPro" id="IPR037523">
    <property type="entry name" value="VOC_core"/>
</dbReference>
<organism evidence="5 6">
    <name type="scientific">Rhizobium altiplani</name>
    <dbReference type="NCBI Taxonomy" id="1864509"/>
    <lineage>
        <taxon>Bacteria</taxon>
        <taxon>Pseudomonadati</taxon>
        <taxon>Pseudomonadota</taxon>
        <taxon>Alphaproteobacteria</taxon>
        <taxon>Hyphomicrobiales</taxon>
        <taxon>Rhizobiaceae</taxon>
        <taxon>Rhizobium/Agrobacterium group</taxon>
        <taxon>Rhizobium</taxon>
    </lineage>
</organism>
<protein>
    <recommendedName>
        <fullName evidence="2">Bleomycin resistance protein</fullName>
    </recommendedName>
</protein>
<accession>A0A120FM86</accession>
<dbReference type="InterPro" id="IPR029068">
    <property type="entry name" value="Glyas_Bleomycin-R_OHBP_Dase"/>
</dbReference>
<dbReference type="GO" id="GO:0016829">
    <property type="term" value="F:lyase activity"/>
    <property type="evidence" value="ECO:0007669"/>
    <property type="project" value="UniProtKB-KW"/>
</dbReference>
<dbReference type="EMBL" id="LNCD01000065">
    <property type="protein sequence ID" value="KWV53434.1"/>
    <property type="molecule type" value="Genomic_DNA"/>
</dbReference>
<keyword evidence="5" id="KW-0456">Lyase</keyword>
<dbReference type="OrthoDB" id="9791602at2"/>
<sequence length="213" mass="24327">MPNIENLRKQAKTYLRWHRERYYPVAAQIRWILPRYRDQSDREILDADFKLSDAQELVARKHGFTDWPALVRGIETMTKSKASDSRHPLVLSAEPQLFVSDIIASCQFYVRKLGFEVAFQYGEPPFYAQVFRDGARLNLRKVGGPVFDAGFRAREVDALSATLTADDPKRLFLEYQAAGASFHQPLRTEPWGARSFIVQDPDGNLIAFSGEAT</sequence>
<name>A0A120FM86_9HYPH</name>
<evidence type="ECO:0000313" key="5">
    <source>
        <dbReference type="EMBL" id="KWV53434.1"/>
    </source>
</evidence>
<gene>
    <name evidence="5" type="ORF">AS026_01215</name>
</gene>
<comment type="similarity">
    <text evidence="1">Belongs to the bleomycin resistance protein family.</text>
</comment>
<evidence type="ECO:0000256" key="3">
    <source>
        <dbReference type="ARBA" id="ARBA00023251"/>
    </source>
</evidence>
<comment type="caution">
    <text evidence="5">The sequence shown here is derived from an EMBL/GenBank/DDBJ whole genome shotgun (WGS) entry which is preliminary data.</text>
</comment>
<dbReference type="Pfam" id="PF00903">
    <property type="entry name" value="Glyoxalase"/>
    <property type="match status" value="1"/>
</dbReference>